<dbReference type="RefSeq" id="WP_189348307.1">
    <property type="nucleotide sequence ID" value="NZ_BMXK01000001.1"/>
</dbReference>
<reference evidence="3" key="1">
    <citation type="journal article" date="2019" name="Int. J. Syst. Evol. Microbiol.">
        <title>The Global Catalogue of Microorganisms (GCM) 10K type strain sequencing project: providing services to taxonomists for standard genome sequencing and annotation.</title>
        <authorList>
            <consortium name="The Broad Institute Genomics Platform"/>
            <consortium name="The Broad Institute Genome Sequencing Center for Infectious Disease"/>
            <person name="Wu L."/>
            <person name="Ma J."/>
        </authorList>
    </citation>
    <scope>NUCLEOTIDE SEQUENCE [LARGE SCALE GENOMIC DNA]</scope>
    <source>
        <strain evidence="3">KCTC 19466</strain>
    </source>
</reference>
<accession>A0ABQ3GDA0</accession>
<name>A0ABQ3GDA0_9MICC</name>
<organism evidence="2 3">
    <name type="scientific">Zhihengliuella salsuginis</name>
    <dbReference type="NCBI Taxonomy" id="578222"/>
    <lineage>
        <taxon>Bacteria</taxon>
        <taxon>Bacillati</taxon>
        <taxon>Actinomycetota</taxon>
        <taxon>Actinomycetes</taxon>
        <taxon>Micrococcales</taxon>
        <taxon>Micrococcaceae</taxon>
        <taxon>Zhihengliuella</taxon>
    </lineage>
</organism>
<dbReference type="PANTHER" id="PTHR13887:SF41">
    <property type="entry name" value="THIOREDOXIN SUPERFAMILY PROTEIN"/>
    <property type="match status" value="1"/>
</dbReference>
<dbReference type="Proteomes" id="UP000642819">
    <property type="component" value="Unassembled WGS sequence"/>
</dbReference>
<feature type="domain" description="DSBA-like thioredoxin" evidence="1">
    <location>
        <begin position="10"/>
        <end position="211"/>
    </location>
</feature>
<dbReference type="Gene3D" id="3.40.30.10">
    <property type="entry name" value="Glutaredoxin"/>
    <property type="match status" value="1"/>
</dbReference>
<dbReference type="EMBL" id="BMXK01000001">
    <property type="protein sequence ID" value="GHD00024.1"/>
    <property type="molecule type" value="Genomic_DNA"/>
</dbReference>
<keyword evidence="3" id="KW-1185">Reference proteome</keyword>
<dbReference type="InterPro" id="IPR001853">
    <property type="entry name" value="DSBA-like_thioredoxin_dom"/>
</dbReference>
<evidence type="ECO:0000313" key="2">
    <source>
        <dbReference type="EMBL" id="GHD00024.1"/>
    </source>
</evidence>
<dbReference type="InterPro" id="IPR036249">
    <property type="entry name" value="Thioredoxin-like_sf"/>
</dbReference>
<comment type="caution">
    <text evidence="2">The sequence shown here is derived from an EMBL/GenBank/DDBJ whole genome shotgun (WGS) entry which is preliminary data.</text>
</comment>
<evidence type="ECO:0000313" key="3">
    <source>
        <dbReference type="Proteomes" id="UP000642819"/>
    </source>
</evidence>
<dbReference type="SUPFAM" id="SSF52833">
    <property type="entry name" value="Thioredoxin-like"/>
    <property type="match status" value="1"/>
</dbReference>
<gene>
    <name evidence="2" type="ORF">GCM10008096_02790</name>
</gene>
<dbReference type="CDD" id="cd03024">
    <property type="entry name" value="DsbA_FrnE"/>
    <property type="match status" value="1"/>
</dbReference>
<proteinExistence type="predicted"/>
<dbReference type="Pfam" id="PF01323">
    <property type="entry name" value="DSBA"/>
    <property type="match status" value="1"/>
</dbReference>
<dbReference type="PANTHER" id="PTHR13887">
    <property type="entry name" value="GLUTATHIONE S-TRANSFERASE KAPPA"/>
    <property type="match status" value="1"/>
</dbReference>
<sequence>MTETPDRLSVDIWSDIACPWCYIGKRRFESALDSLPFKDRVDITWHSYQLDPNLPAHYEGTELDYLAERKGMAREQVAQMFEHVAGQAAAEGLHYDFDSLKVANSFTAHRVLHLAAEHGRAGELKEALLSAHFEHGRDIGEREVLVDLATRAGVARDDVVRVLDSDEHAESVRQDVAAAQRIGVTGVPFFVLNMKYGVSGAQPVEVFAQALTRAHDELSPLTMVGAEAGGGEDGAACGPDGCS</sequence>
<protein>
    <submittedName>
        <fullName evidence="2">DSBA oxidoreductase</fullName>
    </submittedName>
</protein>
<evidence type="ECO:0000259" key="1">
    <source>
        <dbReference type="Pfam" id="PF01323"/>
    </source>
</evidence>